<dbReference type="Proteomes" id="UP000605013">
    <property type="component" value="Unassembled WGS sequence"/>
</dbReference>
<dbReference type="InterPro" id="IPR000089">
    <property type="entry name" value="Biotin_lipoyl"/>
</dbReference>
<dbReference type="InterPro" id="IPR001882">
    <property type="entry name" value="Biotin_BS"/>
</dbReference>
<reference evidence="3 4" key="1">
    <citation type="submission" date="2020-12" db="EMBL/GenBank/DDBJ databases">
        <title>Olleya sediminilitoris sp. nov., isolated from a tidal flat.</title>
        <authorList>
            <person name="Park S."/>
            <person name="Yoon J.-H."/>
        </authorList>
    </citation>
    <scope>NUCLEOTIDE SEQUENCE [LARGE SCALE GENOMIC DNA]</scope>
    <source>
        <strain evidence="3 4">YSTF-M6</strain>
    </source>
</reference>
<dbReference type="PROSITE" id="PS50968">
    <property type="entry name" value="BIOTINYL_LIPOYL"/>
    <property type="match status" value="1"/>
</dbReference>
<evidence type="ECO:0000313" key="4">
    <source>
        <dbReference type="Proteomes" id="UP000605013"/>
    </source>
</evidence>
<dbReference type="Gene3D" id="2.40.50.100">
    <property type="match status" value="1"/>
</dbReference>
<protein>
    <submittedName>
        <fullName evidence="3">Acetyl-CoA carboxylase biotin carboxyl carrier protein subunit</fullName>
    </submittedName>
</protein>
<dbReference type="PANTHER" id="PTHR45266:SF3">
    <property type="entry name" value="OXALOACETATE DECARBOXYLASE ALPHA CHAIN"/>
    <property type="match status" value="1"/>
</dbReference>
<organism evidence="3 4">
    <name type="scientific">Olleya sediminilitoris</name>
    <dbReference type="NCBI Taxonomy" id="2795739"/>
    <lineage>
        <taxon>Bacteria</taxon>
        <taxon>Pseudomonadati</taxon>
        <taxon>Bacteroidota</taxon>
        <taxon>Flavobacteriia</taxon>
        <taxon>Flavobacteriales</taxon>
        <taxon>Flavobacteriaceae</taxon>
    </lineage>
</organism>
<dbReference type="CDD" id="cd06850">
    <property type="entry name" value="biotinyl_domain"/>
    <property type="match status" value="1"/>
</dbReference>
<dbReference type="Pfam" id="PF00364">
    <property type="entry name" value="Biotin_lipoyl"/>
    <property type="match status" value="1"/>
</dbReference>
<dbReference type="SUPFAM" id="SSF51230">
    <property type="entry name" value="Single hybrid motif"/>
    <property type="match status" value="1"/>
</dbReference>
<name>A0ABS1WI09_9FLAO</name>
<dbReference type="PROSITE" id="PS00188">
    <property type="entry name" value="BIOTIN"/>
    <property type="match status" value="1"/>
</dbReference>
<comment type="caution">
    <text evidence="3">The sequence shown here is derived from an EMBL/GenBank/DDBJ whole genome shotgun (WGS) entry which is preliminary data.</text>
</comment>
<evidence type="ECO:0000259" key="2">
    <source>
        <dbReference type="PROSITE" id="PS50968"/>
    </source>
</evidence>
<dbReference type="InterPro" id="IPR011053">
    <property type="entry name" value="Single_hybrid_motif"/>
</dbReference>
<proteinExistence type="predicted"/>
<feature type="domain" description="Lipoyl-binding" evidence="2">
    <location>
        <begin position="83"/>
        <end position="161"/>
    </location>
</feature>
<keyword evidence="1" id="KW-0092">Biotin</keyword>
<dbReference type="InterPro" id="IPR050709">
    <property type="entry name" value="Biotin_Carboxyl_Carrier/Decarb"/>
</dbReference>
<evidence type="ECO:0000256" key="1">
    <source>
        <dbReference type="ARBA" id="ARBA00023267"/>
    </source>
</evidence>
<gene>
    <name evidence="3" type="ORF">JAO71_02885</name>
</gene>
<accession>A0ABS1WI09</accession>
<evidence type="ECO:0000313" key="3">
    <source>
        <dbReference type="EMBL" id="MBL7558737.1"/>
    </source>
</evidence>
<dbReference type="EMBL" id="JAEMEF010000002">
    <property type="protein sequence ID" value="MBL7558737.1"/>
    <property type="molecule type" value="Genomic_DNA"/>
</dbReference>
<keyword evidence="4" id="KW-1185">Reference proteome</keyword>
<dbReference type="RefSeq" id="WP_202998693.1">
    <property type="nucleotide sequence ID" value="NZ_JAEMEF010000002.1"/>
</dbReference>
<sequence length="161" mass="17791">MNQKFNTKVNDSLQFTIDSESAKNLDVIETKPQLFHLLEQSKPSNIQIIDSNFNTKTYTIKVNNNSYTVKIEDDLDALIKSLGFEVGASKMVNDIKAPMPGLILDIMVKAGDQVTVDTPLLILEAMKMENSIVSPRDGVIKSVSGTKGNTVDKGELLIEFE</sequence>
<dbReference type="PANTHER" id="PTHR45266">
    <property type="entry name" value="OXALOACETATE DECARBOXYLASE ALPHA CHAIN"/>
    <property type="match status" value="1"/>
</dbReference>